<protein>
    <submittedName>
        <fullName evidence="3">Cysteine rich transmembrane BMP regulator 1</fullName>
    </submittedName>
</protein>
<gene>
    <name evidence="3" type="ORF">HJG63_003343</name>
</gene>
<evidence type="ECO:0000256" key="1">
    <source>
        <dbReference type="SAM" id="Phobius"/>
    </source>
</evidence>
<dbReference type="InterPro" id="IPR052624">
    <property type="entry name" value="CRIM1"/>
</dbReference>
<dbReference type="EMBL" id="JACASE010000007">
    <property type="protein sequence ID" value="KAF6446357.1"/>
    <property type="molecule type" value="Genomic_DNA"/>
</dbReference>
<reference evidence="3 4" key="1">
    <citation type="journal article" date="2020" name="Nature">
        <title>Six reference-quality genomes reveal evolution of bat adaptations.</title>
        <authorList>
            <person name="Jebb D."/>
            <person name="Huang Z."/>
            <person name="Pippel M."/>
            <person name="Hughes G.M."/>
            <person name="Lavrichenko K."/>
            <person name="Devanna P."/>
            <person name="Winkler S."/>
            <person name="Jermiin L.S."/>
            <person name="Skirmuntt E.C."/>
            <person name="Katzourakis A."/>
            <person name="Burkitt-Gray L."/>
            <person name="Ray D.A."/>
            <person name="Sullivan K.A.M."/>
            <person name="Roscito J.G."/>
            <person name="Kirilenko B.M."/>
            <person name="Davalos L.M."/>
            <person name="Corthals A.P."/>
            <person name="Power M.L."/>
            <person name="Jones G."/>
            <person name="Ransome R.D."/>
            <person name="Dechmann D.K.N."/>
            <person name="Locatelli A.G."/>
            <person name="Puechmaille S.J."/>
            <person name="Fedrigo O."/>
            <person name="Jarvis E.D."/>
            <person name="Hiller M."/>
            <person name="Vernes S.C."/>
            <person name="Myers E.W."/>
            <person name="Teeling E.C."/>
        </authorList>
    </citation>
    <scope>NUCLEOTIDE SEQUENCE [LARGE SCALE GENOMIC DNA]</scope>
    <source>
        <strain evidence="3">MRouAeg1</strain>
        <tissue evidence="3">Muscle</tissue>
    </source>
</reference>
<dbReference type="Proteomes" id="UP000593571">
    <property type="component" value="Unassembled WGS sequence"/>
</dbReference>
<evidence type="ECO:0000259" key="2">
    <source>
        <dbReference type="Pfam" id="PF19442"/>
    </source>
</evidence>
<dbReference type="InterPro" id="IPR045813">
    <property type="entry name" value="CRIM1_C"/>
</dbReference>
<proteinExistence type="predicted"/>
<keyword evidence="1" id="KW-0472">Membrane</keyword>
<evidence type="ECO:0000313" key="4">
    <source>
        <dbReference type="Proteomes" id="UP000593571"/>
    </source>
</evidence>
<keyword evidence="1" id="KW-1133">Transmembrane helix</keyword>
<feature type="transmembrane region" description="Helical" evidence="1">
    <location>
        <begin position="69"/>
        <end position="89"/>
    </location>
</feature>
<dbReference type="GO" id="GO:0005886">
    <property type="term" value="C:plasma membrane"/>
    <property type="evidence" value="ECO:0007669"/>
    <property type="project" value="TreeGrafter"/>
</dbReference>
<name>A0A7J8FF61_ROUAE</name>
<evidence type="ECO:0000313" key="3">
    <source>
        <dbReference type="EMBL" id="KAF6446357.1"/>
    </source>
</evidence>
<organism evidence="3 4">
    <name type="scientific">Rousettus aegyptiacus</name>
    <name type="common">Egyptian fruit bat</name>
    <name type="synonym">Pteropus aegyptiacus</name>
    <dbReference type="NCBI Taxonomy" id="9407"/>
    <lineage>
        <taxon>Eukaryota</taxon>
        <taxon>Metazoa</taxon>
        <taxon>Chordata</taxon>
        <taxon>Craniata</taxon>
        <taxon>Vertebrata</taxon>
        <taxon>Euteleostomi</taxon>
        <taxon>Mammalia</taxon>
        <taxon>Eutheria</taxon>
        <taxon>Laurasiatheria</taxon>
        <taxon>Chiroptera</taxon>
        <taxon>Yinpterochiroptera</taxon>
        <taxon>Pteropodoidea</taxon>
        <taxon>Pteropodidae</taxon>
        <taxon>Rousettinae</taxon>
        <taxon>Rousettus</taxon>
    </lineage>
</organism>
<keyword evidence="1 3" id="KW-0812">Transmembrane</keyword>
<sequence length="165" mass="18863">MCPEMYVPEPTNIPIEKTNHRGEIDLEVPAWPTPSENDIHLPRDMGHLQVDYRDNNRRPPGEDSSLDSIASVVVPIIIGLSIIIAFLFINQKKQWIPLLCWYRTPTKPSSLNNQLVSVDCKKGTRVQGDSAQRMLRIAEPDARFSGFYSMQKQNHLQADNFYQTV</sequence>
<accession>A0A7J8FF61</accession>
<dbReference type="AlphaFoldDB" id="A0A7J8FF61"/>
<dbReference type="PANTHER" id="PTHR46439">
    <property type="entry name" value="CYSTEINE-RICH MOTOR NEURON 1 PROTEIN"/>
    <property type="match status" value="1"/>
</dbReference>
<dbReference type="PANTHER" id="PTHR46439:SF1">
    <property type="entry name" value="CYSTEINE-RICH MOTOR NEURON 1 PROTEIN"/>
    <property type="match status" value="1"/>
</dbReference>
<feature type="domain" description="Cysteine-rich motor neuron 1 protein C-terminal" evidence="2">
    <location>
        <begin position="36"/>
        <end position="165"/>
    </location>
</feature>
<dbReference type="Pfam" id="PF19442">
    <property type="entry name" value="CRIM1_C"/>
    <property type="match status" value="1"/>
</dbReference>
<comment type="caution">
    <text evidence="3">The sequence shown here is derived from an EMBL/GenBank/DDBJ whole genome shotgun (WGS) entry which is preliminary data.</text>
</comment>
<keyword evidence="4" id="KW-1185">Reference proteome</keyword>